<sequence length="461" mass="53535">MKSPNNRAFILSSIITVIDWLTFNAVLLLCYLFNIWPYTDDHILVFSDVLIANISYFIAHLFVGITLHSRSSTPASVLRNTSRTALMFIIVNAAVLGMAHLVVPGFWRSLFVASVVFGSISIERLLVRDLLKKMRGAGRNQMTTVIIGYGYMVERVAEIMHDQWNGYQLLGIFSSGEINDKYKRLGNIDNVIYWLENNSVDEIYIASNVYNDDEIKPLLKLCYRKMIRLYYIPRSHSAYNRHTEVLEMGNVYVMAQYKEPLMSTKQRVKKRAFDVFFSAFFLVFLFPWVLLIVAIITKITMPGPIFFKQKRTGYDGKDFTCYKFRSMKINGDSDKVQATQGDPRVTKWGRFMRHTNIDELPQFINVLMGDMSIVGPRPHMLAHTEYYSEKIGDYMIRHYVKPGITGWAQTHGERGETKTVDDMARRVEKDIWYIEHWNFWLDIQIIFKTIKDAIVGDDKAY</sequence>
<dbReference type="InterPro" id="IPR003362">
    <property type="entry name" value="Bact_transf"/>
</dbReference>
<dbReference type="RefSeq" id="WP_126679337.1">
    <property type="nucleotide sequence ID" value="NZ_RYYU01000001.1"/>
</dbReference>
<dbReference type="EC" id="2.7.8.31" evidence="9"/>
<dbReference type="Pfam" id="PF02397">
    <property type="entry name" value="Bac_transf"/>
    <property type="match status" value="1"/>
</dbReference>
<reference evidence="9 10" key="1">
    <citation type="submission" date="2018-12" db="EMBL/GenBank/DDBJ databases">
        <title>Genome sequencing of Prevotella sp. KCOM 3155 (= JS262).</title>
        <authorList>
            <person name="Kook J.-K."/>
            <person name="Park S.-N."/>
            <person name="Lim Y.K."/>
        </authorList>
    </citation>
    <scope>NUCLEOTIDE SEQUENCE [LARGE SCALE GENOMIC DNA]</scope>
    <source>
        <strain evidence="9 10">KCOM 3155</strain>
    </source>
</reference>
<name>A0A432LN00_9BACT</name>
<organism evidence="9 10">
    <name type="scientific">Prevotella koreensis</name>
    <dbReference type="NCBI Taxonomy" id="2490854"/>
    <lineage>
        <taxon>Bacteria</taxon>
        <taxon>Pseudomonadati</taxon>
        <taxon>Bacteroidota</taxon>
        <taxon>Bacteroidia</taxon>
        <taxon>Bacteroidales</taxon>
        <taxon>Prevotellaceae</taxon>
        <taxon>Prevotella</taxon>
    </lineage>
</organism>
<dbReference type="PANTHER" id="PTHR30576:SF0">
    <property type="entry name" value="UNDECAPRENYL-PHOSPHATE N-ACETYLGALACTOSAMINYL 1-PHOSPHATE TRANSFERASE-RELATED"/>
    <property type="match status" value="1"/>
</dbReference>
<dbReference type="Pfam" id="PF13727">
    <property type="entry name" value="CoA_binding_3"/>
    <property type="match status" value="1"/>
</dbReference>
<dbReference type="OrthoDB" id="9808602at2"/>
<accession>A0A432LN00</accession>
<evidence type="ECO:0000256" key="1">
    <source>
        <dbReference type="ARBA" id="ARBA00004141"/>
    </source>
</evidence>
<evidence type="ECO:0000256" key="5">
    <source>
        <dbReference type="ARBA" id="ARBA00022989"/>
    </source>
</evidence>
<comment type="caution">
    <text evidence="9">The sequence shown here is derived from an EMBL/GenBank/DDBJ whole genome shotgun (WGS) entry which is preliminary data.</text>
</comment>
<keyword evidence="10" id="KW-1185">Reference proteome</keyword>
<evidence type="ECO:0000256" key="4">
    <source>
        <dbReference type="ARBA" id="ARBA00022692"/>
    </source>
</evidence>
<feature type="domain" description="Bacterial sugar transferase" evidence="8">
    <location>
        <begin position="270"/>
        <end position="452"/>
    </location>
</feature>
<feature type="transmembrane region" description="Helical" evidence="7">
    <location>
        <begin position="9"/>
        <end position="36"/>
    </location>
</feature>
<keyword evidence="5 7" id="KW-1133">Transmembrane helix</keyword>
<keyword evidence="6 7" id="KW-0472">Membrane</keyword>
<feature type="transmembrane region" description="Helical" evidence="7">
    <location>
        <begin position="42"/>
        <end position="63"/>
    </location>
</feature>
<evidence type="ECO:0000313" key="9">
    <source>
        <dbReference type="EMBL" id="RUL60245.1"/>
    </source>
</evidence>
<proteinExistence type="inferred from homology"/>
<dbReference type="GO" id="GO:0016020">
    <property type="term" value="C:membrane"/>
    <property type="evidence" value="ECO:0007669"/>
    <property type="project" value="UniProtKB-SubCell"/>
</dbReference>
<evidence type="ECO:0000256" key="6">
    <source>
        <dbReference type="ARBA" id="ARBA00023136"/>
    </source>
</evidence>
<comment type="similarity">
    <text evidence="2">Belongs to the bacterial sugar transferase family.</text>
</comment>
<dbReference type="Gene3D" id="3.40.50.720">
    <property type="entry name" value="NAD(P)-binding Rossmann-like Domain"/>
    <property type="match status" value="1"/>
</dbReference>
<evidence type="ECO:0000259" key="8">
    <source>
        <dbReference type="Pfam" id="PF02397"/>
    </source>
</evidence>
<keyword evidence="4 7" id="KW-0812">Transmembrane</keyword>
<dbReference type="NCBIfam" id="TIGR03023">
    <property type="entry name" value="WcaJ_sugtrans"/>
    <property type="match status" value="1"/>
</dbReference>
<comment type="subcellular location">
    <subcellularLocation>
        <location evidence="1">Membrane</location>
        <topology evidence="1">Multi-pass membrane protein</topology>
    </subcellularLocation>
</comment>
<dbReference type="NCBIfam" id="TIGR03025">
    <property type="entry name" value="EPS_sugtrans"/>
    <property type="match status" value="1"/>
</dbReference>
<feature type="transmembrane region" description="Helical" evidence="7">
    <location>
        <begin position="84"/>
        <end position="103"/>
    </location>
</feature>
<feature type="transmembrane region" description="Helical" evidence="7">
    <location>
        <begin position="272"/>
        <end position="296"/>
    </location>
</feature>
<dbReference type="InterPro" id="IPR017473">
    <property type="entry name" value="Undecaprenyl-P_gluc_Ptfrase"/>
</dbReference>
<gene>
    <name evidence="9" type="ORF">EHV08_11150</name>
</gene>
<dbReference type="GO" id="GO:0089702">
    <property type="term" value="F:undecaprenyl-phosphate glucose phosphotransferase activity"/>
    <property type="evidence" value="ECO:0007669"/>
    <property type="project" value="UniProtKB-EC"/>
</dbReference>
<dbReference type="EMBL" id="RYYU01000001">
    <property type="protein sequence ID" value="RUL60245.1"/>
    <property type="molecule type" value="Genomic_DNA"/>
</dbReference>
<dbReference type="InterPro" id="IPR017475">
    <property type="entry name" value="EPS_sugar_tfrase"/>
</dbReference>
<evidence type="ECO:0000256" key="7">
    <source>
        <dbReference type="SAM" id="Phobius"/>
    </source>
</evidence>
<protein>
    <submittedName>
        <fullName evidence="9">Undecaprenyl-phosphate glucose phosphotransferase</fullName>
        <ecNumber evidence="9">2.7.8.31</ecNumber>
    </submittedName>
</protein>
<evidence type="ECO:0000256" key="2">
    <source>
        <dbReference type="ARBA" id="ARBA00006464"/>
    </source>
</evidence>
<dbReference type="AlphaFoldDB" id="A0A432LN00"/>
<evidence type="ECO:0000256" key="3">
    <source>
        <dbReference type="ARBA" id="ARBA00022679"/>
    </source>
</evidence>
<evidence type="ECO:0000313" key="10">
    <source>
        <dbReference type="Proteomes" id="UP000278983"/>
    </source>
</evidence>
<feature type="transmembrane region" description="Helical" evidence="7">
    <location>
        <begin position="109"/>
        <end position="127"/>
    </location>
</feature>
<keyword evidence="3 9" id="KW-0808">Transferase</keyword>
<dbReference type="PANTHER" id="PTHR30576">
    <property type="entry name" value="COLANIC BIOSYNTHESIS UDP-GLUCOSE LIPID CARRIER TRANSFERASE"/>
    <property type="match status" value="1"/>
</dbReference>
<dbReference type="Proteomes" id="UP000278983">
    <property type="component" value="Unassembled WGS sequence"/>
</dbReference>